<name>A0ABN1MJ62_9FLAO</name>
<keyword evidence="2" id="KW-1185">Reference proteome</keyword>
<evidence type="ECO:0008006" key="3">
    <source>
        <dbReference type="Google" id="ProtNLM"/>
    </source>
</evidence>
<dbReference type="RefSeq" id="WP_343767862.1">
    <property type="nucleotide sequence ID" value="NZ_BAAAFG010000016.1"/>
</dbReference>
<reference evidence="1 2" key="1">
    <citation type="journal article" date="2019" name="Int. J. Syst. Evol. Microbiol.">
        <title>The Global Catalogue of Microorganisms (GCM) 10K type strain sequencing project: providing services to taxonomists for standard genome sequencing and annotation.</title>
        <authorList>
            <consortium name="The Broad Institute Genomics Platform"/>
            <consortium name="The Broad Institute Genome Sequencing Center for Infectious Disease"/>
            <person name="Wu L."/>
            <person name="Ma J."/>
        </authorList>
    </citation>
    <scope>NUCLEOTIDE SEQUENCE [LARGE SCALE GENOMIC DNA]</scope>
    <source>
        <strain evidence="1 2">JCM 16082</strain>
    </source>
</reference>
<sequence>MINQEKTLSGKMNELKKQGYTLEFDIKDNAIHTVDKSHTFAADEFTIDHVYRFEGLANPADNSILYAVTTTTDKKGLIIGPYGTYGEEVGDKIIQKLKERH</sequence>
<accession>A0ABN1MJ62</accession>
<evidence type="ECO:0000313" key="1">
    <source>
        <dbReference type="EMBL" id="GAA0873188.1"/>
    </source>
</evidence>
<comment type="caution">
    <text evidence="1">The sequence shown here is derived from an EMBL/GenBank/DDBJ whole genome shotgun (WGS) entry which is preliminary data.</text>
</comment>
<protein>
    <recommendedName>
        <fullName evidence="3">Phosphoribosylpyrophosphate synthetase</fullName>
    </recommendedName>
</protein>
<dbReference type="Proteomes" id="UP001500507">
    <property type="component" value="Unassembled WGS sequence"/>
</dbReference>
<evidence type="ECO:0000313" key="2">
    <source>
        <dbReference type="Proteomes" id="UP001500507"/>
    </source>
</evidence>
<gene>
    <name evidence="1" type="ORF">GCM10009117_23350</name>
</gene>
<proteinExistence type="predicted"/>
<organism evidence="1 2">
    <name type="scientific">Gangjinia marincola</name>
    <dbReference type="NCBI Taxonomy" id="578463"/>
    <lineage>
        <taxon>Bacteria</taxon>
        <taxon>Pseudomonadati</taxon>
        <taxon>Bacteroidota</taxon>
        <taxon>Flavobacteriia</taxon>
        <taxon>Flavobacteriales</taxon>
        <taxon>Flavobacteriaceae</taxon>
        <taxon>Gangjinia</taxon>
    </lineage>
</organism>
<dbReference type="EMBL" id="BAAAFG010000016">
    <property type="protein sequence ID" value="GAA0873188.1"/>
    <property type="molecule type" value="Genomic_DNA"/>
</dbReference>